<keyword evidence="3" id="KW-1185">Reference proteome</keyword>
<sequence length="174" mass="18598">MRRLLNSQRPSRRARAAAVVGLAAATAGGTLVAGEAAAEPELRNYVKTIRCNSADPFPGPQLPIRVSVWNKVRFPSDGLPGPAIELIATGPRPGGLPNIGTYTIETRVKWRNVTTGKRGSVFVPTTTNRVTWQAVIHPGRGQVHFTIHQKIGAVAFVPMVNPQFSSCRGSAPSV</sequence>
<dbReference type="AlphaFoldDB" id="A0A2S0KI07"/>
<dbReference type="Proteomes" id="UP000239814">
    <property type="component" value="Chromosome"/>
</dbReference>
<gene>
    <name evidence="2" type="ORF">C6V83_14805</name>
</gene>
<evidence type="ECO:0000256" key="1">
    <source>
        <dbReference type="SAM" id="SignalP"/>
    </source>
</evidence>
<evidence type="ECO:0008006" key="4">
    <source>
        <dbReference type="Google" id="ProtNLM"/>
    </source>
</evidence>
<feature type="signal peptide" evidence="1">
    <location>
        <begin position="1"/>
        <end position="33"/>
    </location>
</feature>
<dbReference type="RefSeq" id="WP_105943030.1">
    <property type="nucleotide sequence ID" value="NZ_CP027433.1"/>
</dbReference>
<organism evidence="2 3">
    <name type="scientific">Gordonia iterans</name>
    <dbReference type="NCBI Taxonomy" id="1004901"/>
    <lineage>
        <taxon>Bacteria</taxon>
        <taxon>Bacillati</taxon>
        <taxon>Actinomycetota</taxon>
        <taxon>Actinomycetes</taxon>
        <taxon>Mycobacteriales</taxon>
        <taxon>Gordoniaceae</taxon>
        <taxon>Gordonia</taxon>
    </lineage>
</organism>
<name>A0A2S0KI07_9ACTN</name>
<keyword evidence="1" id="KW-0732">Signal</keyword>
<accession>A0A2S0KI07</accession>
<proteinExistence type="predicted"/>
<evidence type="ECO:0000313" key="2">
    <source>
        <dbReference type="EMBL" id="AVM01322.1"/>
    </source>
</evidence>
<reference evidence="2 3" key="1">
    <citation type="submission" date="2018-03" db="EMBL/GenBank/DDBJ databases">
        <title>Characteristics and genome of n-alkane degrading marine bacteria Gordonia iterans isolated from crude oil contaminated in Tae-an, South Korea.</title>
        <authorList>
            <person name="Lee S.-S."/>
            <person name="Kim H."/>
        </authorList>
    </citation>
    <scope>NUCLEOTIDE SEQUENCE [LARGE SCALE GENOMIC DNA]</scope>
    <source>
        <strain evidence="2 3">Co17</strain>
    </source>
</reference>
<protein>
    <recommendedName>
        <fullName evidence="4">Secreted protein</fullName>
    </recommendedName>
</protein>
<dbReference type="KEGG" id="git:C6V83_14805"/>
<feature type="chain" id="PRO_5039049104" description="Secreted protein" evidence="1">
    <location>
        <begin position="34"/>
        <end position="174"/>
    </location>
</feature>
<dbReference type="OrthoDB" id="4376121at2"/>
<evidence type="ECO:0000313" key="3">
    <source>
        <dbReference type="Proteomes" id="UP000239814"/>
    </source>
</evidence>
<dbReference type="EMBL" id="CP027433">
    <property type="protein sequence ID" value="AVM01322.1"/>
    <property type="molecule type" value="Genomic_DNA"/>
</dbReference>